<feature type="domain" description="Carboxymuconolactone decarboxylase-like" evidence="1">
    <location>
        <begin position="42"/>
        <end position="121"/>
    </location>
</feature>
<evidence type="ECO:0000313" key="3">
    <source>
        <dbReference type="Proteomes" id="UP000318864"/>
    </source>
</evidence>
<dbReference type="Pfam" id="PF02627">
    <property type="entry name" value="CMD"/>
    <property type="match status" value="1"/>
</dbReference>
<dbReference type="InterPro" id="IPR003779">
    <property type="entry name" value="CMD-like"/>
</dbReference>
<dbReference type="Proteomes" id="UP000318864">
    <property type="component" value="Unassembled WGS sequence"/>
</dbReference>
<dbReference type="PANTHER" id="PTHR34846">
    <property type="entry name" value="4-CARBOXYMUCONOLACTONE DECARBOXYLASE FAMILY PROTEIN (AFU_ORTHOLOGUE AFUA_6G11590)"/>
    <property type="match status" value="1"/>
</dbReference>
<gene>
    <name evidence="2" type="ORF">D8Y22_09910</name>
</gene>
<dbReference type="GO" id="GO:0051920">
    <property type="term" value="F:peroxiredoxin activity"/>
    <property type="evidence" value="ECO:0007669"/>
    <property type="project" value="InterPro"/>
</dbReference>
<name>A0A4S3TL88_9EURY</name>
<dbReference type="OrthoDB" id="343109at2157"/>
<proteinExistence type="predicted"/>
<organism evidence="2 3">
    <name type="scientific">Salinadaptatus halalkaliphilus</name>
    <dbReference type="NCBI Taxonomy" id="2419781"/>
    <lineage>
        <taxon>Archaea</taxon>
        <taxon>Methanobacteriati</taxon>
        <taxon>Methanobacteriota</taxon>
        <taxon>Stenosarchaea group</taxon>
        <taxon>Halobacteria</taxon>
        <taxon>Halobacteriales</taxon>
        <taxon>Natrialbaceae</taxon>
        <taxon>Salinadaptatus</taxon>
    </lineage>
</organism>
<dbReference type="InterPro" id="IPR029032">
    <property type="entry name" value="AhpD-like"/>
</dbReference>
<comment type="caution">
    <text evidence="2">The sequence shown here is derived from an EMBL/GenBank/DDBJ whole genome shotgun (WGS) entry which is preliminary data.</text>
</comment>
<evidence type="ECO:0000313" key="2">
    <source>
        <dbReference type="EMBL" id="THE64924.1"/>
    </source>
</evidence>
<keyword evidence="3" id="KW-1185">Reference proteome</keyword>
<protein>
    <submittedName>
        <fullName evidence="2">Carboxymuconolactone decarboxylase family protein</fullName>
    </submittedName>
</protein>
<dbReference type="RefSeq" id="WP_141464544.1">
    <property type="nucleotide sequence ID" value="NZ_RBZW01000022.1"/>
</dbReference>
<dbReference type="SUPFAM" id="SSF69118">
    <property type="entry name" value="AhpD-like"/>
    <property type="match status" value="1"/>
</dbReference>
<dbReference type="EMBL" id="RBZW01000022">
    <property type="protein sequence ID" value="THE64924.1"/>
    <property type="molecule type" value="Genomic_DNA"/>
</dbReference>
<dbReference type="Gene3D" id="1.20.1290.10">
    <property type="entry name" value="AhpD-like"/>
    <property type="match status" value="1"/>
</dbReference>
<reference evidence="2 3" key="1">
    <citation type="submission" date="2018-10" db="EMBL/GenBank/DDBJ databases">
        <title>Natronolimnobius sp. XQ-INN 246 isolated from Inner Mongolia Autonomous Region of China.</title>
        <authorList>
            <person name="Xue Q."/>
        </authorList>
    </citation>
    <scope>NUCLEOTIDE SEQUENCE [LARGE SCALE GENOMIC DNA]</scope>
    <source>
        <strain evidence="2 3">XQ-INN 246</strain>
    </source>
</reference>
<accession>A0A4S3TL88</accession>
<dbReference type="AlphaFoldDB" id="A0A4S3TL88"/>
<sequence length="182" mass="20380">MSRDSARVPLVTQDELPEDYQYLFDEDVLGELHLFQSMGHVPRAMQAYMRYGTALWNAGDLTTRERELAILAVARTVRARYEWHQHVELGREAGITDSELAAIARDDDTDFPEREQAIMRYASAVATGGVTDPLFRAAEEVTDTETVVGLTMLAGHYLMTARILDSLSVPIDDEAFVGWSPT</sequence>
<dbReference type="PANTHER" id="PTHR34846:SF11">
    <property type="entry name" value="4-CARBOXYMUCONOLACTONE DECARBOXYLASE FAMILY PROTEIN (AFU_ORTHOLOGUE AFUA_6G11590)"/>
    <property type="match status" value="1"/>
</dbReference>
<evidence type="ECO:0000259" key="1">
    <source>
        <dbReference type="Pfam" id="PF02627"/>
    </source>
</evidence>